<keyword evidence="1" id="KW-0175">Coiled coil</keyword>
<reference evidence="2 5" key="2">
    <citation type="submission" date="2019-07" db="EMBL/GenBank/DDBJ databases">
        <title>Whole genome shotgun sequence of Halolactibacillus miurensis NBRC 100873.</title>
        <authorList>
            <person name="Hosoyama A."/>
            <person name="Uohara A."/>
            <person name="Ohji S."/>
            <person name="Ichikawa N."/>
        </authorList>
    </citation>
    <scope>NUCLEOTIDE SEQUENCE [LARGE SCALE GENOMIC DNA]</scope>
    <source>
        <strain evidence="2 5">NBRC 100873</strain>
    </source>
</reference>
<gene>
    <name evidence="2" type="ORF">HMI01_28820</name>
    <name evidence="3" type="ORF">SAMN05421668_12143</name>
</gene>
<dbReference type="Proteomes" id="UP000321773">
    <property type="component" value="Unassembled WGS sequence"/>
</dbReference>
<evidence type="ECO:0000313" key="3">
    <source>
        <dbReference type="EMBL" id="SFS96052.1"/>
    </source>
</evidence>
<accession>A0A1I6U3Q1</accession>
<dbReference type="Proteomes" id="UP000199139">
    <property type="component" value="Unassembled WGS sequence"/>
</dbReference>
<dbReference type="OrthoDB" id="2867501at2"/>
<dbReference type="RefSeq" id="WP_089854984.1">
    <property type="nucleotide sequence ID" value="NZ_BJWJ01000060.1"/>
</dbReference>
<evidence type="ECO:0000313" key="5">
    <source>
        <dbReference type="Proteomes" id="UP000321773"/>
    </source>
</evidence>
<keyword evidence="5" id="KW-1185">Reference proteome</keyword>
<dbReference type="EMBL" id="BJWJ01000060">
    <property type="protein sequence ID" value="GEM05894.1"/>
    <property type="molecule type" value="Genomic_DNA"/>
</dbReference>
<reference evidence="3 4" key="1">
    <citation type="submission" date="2016-10" db="EMBL/GenBank/DDBJ databases">
        <authorList>
            <person name="de Groot N.N."/>
        </authorList>
    </citation>
    <scope>NUCLEOTIDE SEQUENCE [LARGE SCALE GENOMIC DNA]</scope>
    <source>
        <strain evidence="3 4">DSM 17074</strain>
    </source>
</reference>
<evidence type="ECO:0000256" key="1">
    <source>
        <dbReference type="SAM" id="Coils"/>
    </source>
</evidence>
<protein>
    <submittedName>
        <fullName evidence="3">Uncharacterized protein</fullName>
    </submittedName>
</protein>
<evidence type="ECO:0000313" key="4">
    <source>
        <dbReference type="Proteomes" id="UP000199139"/>
    </source>
</evidence>
<dbReference type="AlphaFoldDB" id="A0A1I6U3Q1"/>
<evidence type="ECO:0000313" key="2">
    <source>
        <dbReference type="EMBL" id="GEM05894.1"/>
    </source>
</evidence>
<proteinExistence type="predicted"/>
<feature type="coiled-coil region" evidence="1">
    <location>
        <begin position="27"/>
        <end position="61"/>
    </location>
</feature>
<organism evidence="3 4">
    <name type="scientific">Halolactibacillus miurensis</name>
    <dbReference type="NCBI Taxonomy" id="306541"/>
    <lineage>
        <taxon>Bacteria</taxon>
        <taxon>Bacillati</taxon>
        <taxon>Bacillota</taxon>
        <taxon>Bacilli</taxon>
        <taxon>Bacillales</taxon>
        <taxon>Bacillaceae</taxon>
        <taxon>Halolactibacillus</taxon>
    </lineage>
</organism>
<name>A0A1I6U3Q1_9BACI</name>
<dbReference type="STRING" id="306541.SAMN05421668_12143"/>
<dbReference type="EMBL" id="FPAI01000021">
    <property type="protein sequence ID" value="SFS96052.1"/>
    <property type="molecule type" value="Genomic_DNA"/>
</dbReference>
<sequence length="186" mass="21034">MKVKLIIILSVITMISLFANLVISLNLTQALSEKDDAINQSQNYEKKLEELEGKTIQESRQEYVNGDAVEKLIESFFRTNYEYDQSGYKERIPSIKPYVSDEVYGQLTTAGVPEIPGIEFSNTIENIQIYSTEKSSHVESLILLDTTYQVEGFDNSVITQLFNIQVKGDVITKLEQVGTFSKLSES</sequence>